<dbReference type="EMBL" id="JBBPIX010000004">
    <property type="protein sequence ID" value="MEK6464089.1"/>
    <property type="molecule type" value="Genomic_DNA"/>
</dbReference>
<feature type="domain" description="PucR C-terminal helix-turn-helix" evidence="1">
    <location>
        <begin position="31"/>
        <end position="88"/>
    </location>
</feature>
<evidence type="ECO:0000259" key="1">
    <source>
        <dbReference type="Pfam" id="PF13556"/>
    </source>
</evidence>
<dbReference type="Pfam" id="PF13556">
    <property type="entry name" value="HTH_30"/>
    <property type="match status" value="1"/>
</dbReference>
<name>A0ABU9ACE3_PSEA5</name>
<dbReference type="InterPro" id="IPR042070">
    <property type="entry name" value="PucR_C-HTH_sf"/>
</dbReference>
<proteinExistence type="predicted"/>
<dbReference type="Gene3D" id="1.10.10.2840">
    <property type="entry name" value="PucR C-terminal helix-turn-helix domain"/>
    <property type="match status" value="1"/>
</dbReference>
<organism evidence="2 3">
    <name type="scientific">Pseudonocardia alni subsp. carboxydivorans</name>
    <dbReference type="NCBI Taxonomy" id="415010"/>
    <lineage>
        <taxon>Bacteria</taxon>
        <taxon>Bacillati</taxon>
        <taxon>Actinomycetota</taxon>
        <taxon>Actinomycetes</taxon>
        <taxon>Pseudonocardiales</taxon>
        <taxon>Pseudonocardiaceae</taxon>
        <taxon>Pseudonocardia</taxon>
    </lineage>
</organism>
<sequence>MLLALLGHERLGGFADAVLGPCDADPRGPALLRAVAAFVEHNGYREATATAPGVHRHTVRNRITAAEQVGGRRLSAAQDRHELWLALQDRDLGRAGTDGVSPGGNGADRL</sequence>
<gene>
    <name evidence="2" type="ORF">WG925_10130</name>
</gene>
<dbReference type="Proteomes" id="UP001367513">
    <property type="component" value="Unassembled WGS sequence"/>
</dbReference>
<dbReference type="PANTHER" id="PTHR33744:SF1">
    <property type="entry name" value="DNA-BINDING TRANSCRIPTIONAL ACTIVATOR ADER"/>
    <property type="match status" value="1"/>
</dbReference>
<keyword evidence="3" id="KW-1185">Reference proteome</keyword>
<evidence type="ECO:0000313" key="3">
    <source>
        <dbReference type="Proteomes" id="UP001367513"/>
    </source>
</evidence>
<dbReference type="PANTHER" id="PTHR33744">
    <property type="entry name" value="CARBOHYDRATE DIACID REGULATOR"/>
    <property type="match status" value="1"/>
</dbReference>
<comment type="caution">
    <text evidence="2">The sequence shown here is derived from an EMBL/GenBank/DDBJ whole genome shotgun (WGS) entry which is preliminary data.</text>
</comment>
<evidence type="ECO:0000313" key="2">
    <source>
        <dbReference type="EMBL" id="MEK6464089.1"/>
    </source>
</evidence>
<dbReference type="InterPro" id="IPR051448">
    <property type="entry name" value="CdaR-like_regulators"/>
</dbReference>
<protein>
    <submittedName>
        <fullName evidence="2">Helix-turn-helix domain-containing protein</fullName>
    </submittedName>
</protein>
<dbReference type="InterPro" id="IPR025736">
    <property type="entry name" value="PucR_C-HTH_dom"/>
</dbReference>
<reference evidence="2 3" key="1">
    <citation type="submission" date="2024-03" db="EMBL/GenBank/DDBJ databases">
        <title>Draft genome sequence of Pseudonocardia carboxydivorans JCM 14827.</title>
        <authorList>
            <person name="Duangmal K."/>
        </authorList>
    </citation>
    <scope>NUCLEOTIDE SEQUENCE [LARGE SCALE GENOMIC DNA]</scope>
    <source>
        <strain evidence="2 3">JCM 14827</strain>
    </source>
</reference>
<dbReference type="RefSeq" id="WP_346106971.1">
    <property type="nucleotide sequence ID" value="NZ_BAAAOD010000071.1"/>
</dbReference>
<accession>A0ABU9ACE3</accession>